<evidence type="ECO:0000256" key="1">
    <source>
        <dbReference type="ARBA" id="ARBA00022801"/>
    </source>
</evidence>
<dbReference type="InterPro" id="IPR015797">
    <property type="entry name" value="NUDIX_hydrolase-like_dom_sf"/>
</dbReference>
<dbReference type="RefSeq" id="WP_114926834.1">
    <property type="nucleotide sequence ID" value="NZ_CP031229.1"/>
</dbReference>
<keyword evidence="1 3" id="KW-0378">Hydrolase</keyword>
<dbReference type="InterPro" id="IPR000086">
    <property type="entry name" value="NUDIX_hydrolase_dom"/>
</dbReference>
<reference evidence="3 4" key="1">
    <citation type="submission" date="2018-07" db="EMBL/GenBank/DDBJ databases">
        <title>Complete genome sequencing of Ornithinimicrobium sp. AMA3305.</title>
        <authorList>
            <person name="Bae J.-W."/>
        </authorList>
    </citation>
    <scope>NUCLEOTIDE SEQUENCE [LARGE SCALE GENOMIC DNA]</scope>
    <source>
        <strain evidence="3 4">AMA3305</strain>
    </source>
</reference>
<dbReference type="GO" id="GO:0006753">
    <property type="term" value="P:nucleoside phosphate metabolic process"/>
    <property type="evidence" value="ECO:0007669"/>
    <property type="project" value="TreeGrafter"/>
</dbReference>
<dbReference type="GO" id="GO:0005829">
    <property type="term" value="C:cytosol"/>
    <property type="evidence" value="ECO:0007669"/>
    <property type="project" value="TreeGrafter"/>
</dbReference>
<evidence type="ECO:0000313" key="4">
    <source>
        <dbReference type="Proteomes" id="UP000253790"/>
    </source>
</evidence>
<sequence>MTLDAPRLTAADLHDVPGTAPVTHSETAFTGAVWDVRRDRVRLGEDEVVREYVAHTGAVAVLAVREDRGEPEVFLVRQYRHPVGAQDWEIPAGLLDVEGEDPVLAAQRELAEEADLRAGSWERLTAFTPSPGGLDEVITVYLATDLTDVPAEERFDREAEEAGMSCGWVALSEAVAAVLGGKVRNAPMMLSVLAYAARLRGADPEELGARGEALGPPAGSP</sequence>
<proteinExistence type="predicted"/>
<feature type="domain" description="Nudix hydrolase" evidence="2">
    <location>
        <begin position="54"/>
        <end position="191"/>
    </location>
</feature>
<dbReference type="CDD" id="cd24158">
    <property type="entry name" value="NUDIX_ADPRase_Rv1700"/>
    <property type="match status" value="1"/>
</dbReference>
<dbReference type="Proteomes" id="UP000253790">
    <property type="component" value="Chromosome"/>
</dbReference>
<dbReference type="PANTHER" id="PTHR11839:SF31">
    <property type="entry name" value="ADP-RIBOSE PYROPHOSPHATASE"/>
    <property type="match status" value="1"/>
</dbReference>
<organism evidence="3 4">
    <name type="scientific">Ornithinimicrobium avium</name>
    <dbReference type="NCBI Taxonomy" id="2283195"/>
    <lineage>
        <taxon>Bacteria</taxon>
        <taxon>Bacillati</taxon>
        <taxon>Actinomycetota</taxon>
        <taxon>Actinomycetes</taxon>
        <taxon>Micrococcales</taxon>
        <taxon>Ornithinimicrobiaceae</taxon>
        <taxon>Ornithinimicrobium</taxon>
    </lineage>
</organism>
<gene>
    <name evidence="3" type="ORF">DV701_01865</name>
</gene>
<dbReference type="GO" id="GO:0016787">
    <property type="term" value="F:hydrolase activity"/>
    <property type="evidence" value="ECO:0007669"/>
    <property type="project" value="UniProtKB-KW"/>
</dbReference>
<dbReference type="PANTHER" id="PTHR11839">
    <property type="entry name" value="UDP/ADP-SUGAR PYROPHOSPHATASE"/>
    <property type="match status" value="1"/>
</dbReference>
<dbReference type="AlphaFoldDB" id="A0A345NJ61"/>
<accession>A0A345NJ61</accession>
<dbReference type="GO" id="GO:0019693">
    <property type="term" value="P:ribose phosphate metabolic process"/>
    <property type="evidence" value="ECO:0007669"/>
    <property type="project" value="TreeGrafter"/>
</dbReference>
<keyword evidence="4" id="KW-1185">Reference proteome</keyword>
<dbReference type="SUPFAM" id="SSF55811">
    <property type="entry name" value="Nudix"/>
    <property type="match status" value="1"/>
</dbReference>
<dbReference type="EMBL" id="CP031229">
    <property type="protein sequence ID" value="AXH95069.1"/>
    <property type="molecule type" value="Genomic_DNA"/>
</dbReference>
<dbReference type="KEGG" id="orn:DV701_01865"/>
<dbReference type="Gene3D" id="3.90.79.10">
    <property type="entry name" value="Nucleoside Triphosphate Pyrophosphohydrolase"/>
    <property type="match status" value="1"/>
</dbReference>
<evidence type="ECO:0000313" key="3">
    <source>
        <dbReference type="EMBL" id="AXH95069.1"/>
    </source>
</evidence>
<dbReference type="OrthoDB" id="9806150at2"/>
<protein>
    <submittedName>
        <fullName evidence="3">NUDIX hydrolase</fullName>
    </submittedName>
</protein>
<name>A0A345NJ61_9MICO</name>
<dbReference type="Pfam" id="PF00293">
    <property type="entry name" value="NUDIX"/>
    <property type="match status" value="1"/>
</dbReference>
<dbReference type="PROSITE" id="PS51462">
    <property type="entry name" value="NUDIX"/>
    <property type="match status" value="1"/>
</dbReference>
<evidence type="ECO:0000259" key="2">
    <source>
        <dbReference type="PROSITE" id="PS51462"/>
    </source>
</evidence>